<evidence type="ECO:0000313" key="7">
    <source>
        <dbReference type="Proteomes" id="UP001152797"/>
    </source>
</evidence>
<gene>
    <name evidence="5" type="ORF">C1SCF055_LOCUS9222</name>
</gene>
<dbReference type="GO" id="GO:0015074">
    <property type="term" value="P:DNA integration"/>
    <property type="evidence" value="ECO:0007669"/>
    <property type="project" value="InterPro"/>
</dbReference>
<keyword evidence="7" id="KW-1185">Reference proteome</keyword>
<keyword evidence="1" id="KW-0863">Zinc-finger</keyword>
<dbReference type="EMBL" id="CAMXCT030000633">
    <property type="protein sequence ID" value="CAL4768749.1"/>
    <property type="molecule type" value="Genomic_DNA"/>
</dbReference>
<organism evidence="5">
    <name type="scientific">Cladocopium goreaui</name>
    <dbReference type="NCBI Taxonomy" id="2562237"/>
    <lineage>
        <taxon>Eukaryota</taxon>
        <taxon>Sar</taxon>
        <taxon>Alveolata</taxon>
        <taxon>Dinophyceae</taxon>
        <taxon>Suessiales</taxon>
        <taxon>Symbiodiniaceae</taxon>
        <taxon>Cladocopium</taxon>
    </lineage>
</organism>
<dbReference type="InterPro" id="IPR000571">
    <property type="entry name" value="Znf_CCCH"/>
</dbReference>
<feature type="zinc finger region" description="C3H1-type" evidence="1">
    <location>
        <begin position="207"/>
        <end position="235"/>
    </location>
</feature>
<evidence type="ECO:0000259" key="3">
    <source>
        <dbReference type="PROSITE" id="PS50103"/>
    </source>
</evidence>
<evidence type="ECO:0000256" key="1">
    <source>
        <dbReference type="PROSITE-ProRule" id="PRU00723"/>
    </source>
</evidence>
<evidence type="ECO:0000313" key="5">
    <source>
        <dbReference type="EMBL" id="CAI3981437.1"/>
    </source>
</evidence>
<feature type="compositionally biased region" description="Low complexity" evidence="2">
    <location>
        <begin position="300"/>
        <end position="315"/>
    </location>
</feature>
<reference evidence="5" key="1">
    <citation type="submission" date="2022-10" db="EMBL/GenBank/DDBJ databases">
        <authorList>
            <person name="Chen Y."/>
            <person name="Dougan E. K."/>
            <person name="Chan C."/>
            <person name="Rhodes N."/>
            <person name="Thang M."/>
        </authorList>
    </citation>
    <scope>NUCLEOTIDE SEQUENCE</scope>
</reference>
<reference evidence="6 7" key="2">
    <citation type="submission" date="2024-05" db="EMBL/GenBank/DDBJ databases">
        <authorList>
            <person name="Chen Y."/>
            <person name="Shah S."/>
            <person name="Dougan E. K."/>
            <person name="Thang M."/>
            <person name="Chan C."/>
        </authorList>
    </citation>
    <scope>NUCLEOTIDE SEQUENCE [LARGE SCALE GENOMIC DNA]</scope>
</reference>
<dbReference type="GO" id="GO:0008270">
    <property type="term" value="F:zinc ion binding"/>
    <property type="evidence" value="ECO:0007669"/>
    <property type="project" value="UniProtKB-KW"/>
</dbReference>
<feature type="domain" description="Integrase catalytic" evidence="4">
    <location>
        <begin position="860"/>
        <end position="1021"/>
    </location>
</feature>
<comment type="caution">
    <text evidence="5">The sequence shown here is derived from an EMBL/GenBank/DDBJ whole genome shotgun (WGS) entry which is preliminary data.</text>
</comment>
<dbReference type="InterPro" id="IPR001584">
    <property type="entry name" value="Integrase_cat-core"/>
</dbReference>
<feature type="region of interest" description="Disordered" evidence="2">
    <location>
        <begin position="251"/>
        <end position="285"/>
    </location>
</feature>
<evidence type="ECO:0000256" key="2">
    <source>
        <dbReference type="SAM" id="MobiDB-lite"/>
    </source>
</evidence>
<feature type="region of interest" description="Disordered" evidence="2">
    <location>
        <begin position="1793"/>
        <end position="1826"/>
    </location>
</feature>
<evidence type="ECO:0000313" key="6">
    <source>
        <dbReference type="EMBL" id="CAL4768749.1"/>
    </source>
</evidence>
<feature type="domain" description="C3H1-type" evidence="3">
    <location>
        <begin position="207"/>
        <end position="235"/>
    </location>
</feature>
<name>A0A9P1BXB7_9DINO</name>
<feature type="region of interest" description="Disordered" evidence="2">
    <location>
        <begin position="299"/>
        <end position="322"/>
    </location>
</feature>
<protein>
    <submittedName>
        <fullName evidence="6">Retrovirus-related Pol polyprotein from transposon RE1 (Retro element 1) (AtRE1)</fullName>
    </submittedName>
</protein>
<keyword evidence="1" id="KW-0862">Zinc</keyword>
<sequence length="1826" mass="204006">MVKSAEDWYQRHMAMSPLDRVQHDVRPPQEVNLEKWSRLERRMASLLLQAVPEVVKEELISARRLSIFGILTQLLLTYCPGGVLEKQTLLRSLEDPMEVATMAEAPSAIRRWLRWKLRSQEIGCKVLESNKELQFRVSLARNSLGVDTRPTDITVNQFATHLLAEVEQVSSAEKRAASVGMKGDVKLKAMEVDKGKGKGKDKLDGDEKQKPKCKFYLTDGGCRKGKECGFSHDVRDEKRRCYTCGSVDHFSPSCTRSRGPSSETSPTKPRMAKDPEVSSQASSDSAVKDLLEEANKMLRSLSSKPSSSQASSGGSTQEDERKDVMERLQQQLKAMKAFKMRRLATGADVGLVDSGATHALRPRRDGENVQKYPLVDVGLADGRAVRLRMAPGGSMIAPSPAIEPIVPMGQLTEVLGCQIVWSHGEMQLRHPEKGDIPIQMKEGCPHLAKSIALDLIAEIEDAKVGIPKTLGEYDEEVCWMKRLVEQRPVLSSLPEYIKEKLVVCPGEWSALPGNRHQRKRWRRDGMMVHLSAGPDFGFTLKRALRQLGGPDDKLLEVDLKRGPHHDVMTDEGVYAGLIRAAIESKILAVVAGPNCRRWGGEEFGVKEATEEEIQKLHEDDIMTSGRRLRKSSPWKRSLSSRVPWEELLLSPKPTTFGGNLELNVDVFQRRSFGSPVKVSSSTDLSRWAPGVMSMVSSALIQQVCQSGVKLQSMTWEEHLEFRHAPYRRDCRVCQESSQQCAPHRRVRDTLAGVLSIDTAGPLKPAYDSGGAMARYFLVGALTWRVPRGTDKLKDPPEEDLPDDAPMIEAEGEDGEVHDEVQDEVPLDEDGSGQRVLVQLSGEAPGDERSHPGGVPDEDGSGGEPLVQLSGEGAEPAEPLQTHGPPTLEEATELRVFRVALPMKSKKAREVVATVMEFVLRLRSEGYHIGRIHSDQGHEFAGEFRRWALQRGIYLTRTAGDDPRGNGRAEVAVKAFKNYIRRTLRQASVDAKWWPLALRYSNEVQRCIRMGTKPDWPRFLQEVRVRKRTWKKDDLSSRVEQVQYLCPSIENHGHWIYKSGEAPRLTRYILAPTTEPEDDTVWVAVEREGRDAQEQRRRIRGKSTLRKMDASLMSSEEVEEEEKKIEVRRVMKLVEEEMQTLINEDAEIAADEVRILGRLRKMVEEQGESEEILQTKIISPKEVLRNWTEWEPSIRSEVESLTVEKSALKPLTKAEVEELKLQAQKEGKKLEILPSKMVFTIKPGGKLKSRWVVCGNYEEKKEGEETYSTGADATTLRLLVWTSTKMGWCGCVLDVRTAFLNAEMEQSPEEDLLLIQAPHVLREAKFFKGEALFLPLRAVYGFRRSPRLWGLHRDRTMRDMKISVVLDGRKEMLVLKQMESEQNLWKVVVLRKGFQEDLEDEFVSNGRVVGLVMTYVDDILITGRYEDGEKVRKIPIIRDQAAMNHDVTPPSPEGVKSCQKVIGELLWLVTRTRPDLMFGVSRMGASVLKSTHVIQETAKQMRLYLRATLEEGLKFEERPEDPINLYVYSDSSFAPESDESHGSFIVLANGSSMFWRSGRQSAVTLSTAESELTELVEAMVAGESVYAIISELFAEVNRIALCDSQAALAQAVLRGDWQVGHVPGERMIADIGTKALASTRMLGMKKTGHVEVEDAGKNEEKGKKIPSHPQGPEVATLALWLITLAATLQMSKAMEDDEEESSAEFNQLMMIYTILVVMATLGLQVLWKVGVSSACSSLRNWLLGGESRSLPAEPEEPEVRRPNIEELMTPMGRAEDGSGRGALVQLAQAGWRHAVDGTAVPGPGEDPTPSRAEDGVGTGGPGPARAG</sequence>
<dbReference type="PROSITE" id="PS50103">
    <property type="entry name" value="ZF_C3H1"/>
    <property type="match status" value="1"/>
</dbReference>
<dbReference type="Gene3D" id="3.30.420.10">
    <property type="entry name" value="Ribonuclease H-like superfamily/Ribonuclease H"/>
    <property type="match status" value="1"/>
</dbReference>
<proteinExistence type="predicted"/>
<feature type="compositionally biased region" description="Gly residues" evidence="2">
    <location>
        <begin position="1815"/>
        <end position="1826"/>
    </location>
</feature>
<dbReference type="InterPro" id="IPR012337">
    <property type="entry name" value="RNaseH-like_sf"/>
</dbReference>
<dbReference type="InterPro" id="IPR036397">
    <property type="entry name" value="RNaseH_sf"/>
</dbReference>
<dbReference type="OrthoDB" id="444716at2759"/>
<evidence type="ECO:0000259" key="4">
    <source>
        <dbReference type="PROSITE" id="PS50994"/>
    </source>
</evidence>
<feature type="region of interest" description="Disordered" evidence="2">
    <location>
        <begin position="840"/>
        <end position="887"/>
    </location>
</feature>
<dbReference type="CDD" id="cd09272">
    <property type="entry name" value="RNase_HI_RT_Ty1"/>
    <property type="match status" value="1"/>
</dbReference>
<dbReference type="EMBL" id="CAMXCT020000633">
    <property type="protein sequence ID" value="CAL1134812.1"/>
    <property type="molecule type" value="Genomic_DNA"/>
</dbReference>
<dbReference type="EMBL" id="CAMXCT010000633">
    <property type="protein sequence ID" value="CAI3981437.1"/>
    <property type="molecule type" value="Genomic_DNA"/>
</dbReference>
<dbReference type="SMART" id="SM00356">
    <property type="entry name" value="ZnF_C3H1"/>
    <property type="match status" value="1"/>
</dbReference>
<dbReference type="PROSITE" id="PS50994">
    <property type="entry name" value="INTEGRASE"/>
    <property type="match status" value="1"/>
</dbReference>
<dbReference type="PANTHER" id="PTHR11439">
    <property type="entry name" value="GAG-POL-RELATED RETROTRANSPOSON"/>
    <property type="match status" value="1"/>
</dbReference>
<dbReference type="SUPFAM" id="SSF53098">
    <property type="entry name" value="Ribonuclease H-like"/>
    <property type="match status" value="1"/>
</dbReference>
<accession>A0A9P1BXB7</accession>
<dbReference type="Proteomes" id="UP001152797">
    <property type="component" value="Unassembled WGS sequence"/>
</dbReference>
<feature type="compositionally biased region" description="Polar residues" evidence="2">
    <location>
        <begin position="252"/>
        <end position="267"/>
    </location>
</feature>
<keyword evidence="1" id="KW-0479">Metal-binding</keyword>
<dbReference type="GO" id="GO:0003676">
    <property type="term" value="F:nucleic acid binding"/>
    <property type="evidence" value="ECO:0007669"/>
    <property type="project" value="InterPro"/>
</dbReference>
<feature type="region of interest" description="Disordered" evidence="2">
    <location>
        <begin position="787"/>
        <end position="806"/>
    </location>
</feature>